<accession>A0ABT4XSG6</accession>
<dbReference type="InterPro" id="IPR025711">
    <property type="entry name" value="PepSY"/>
</dbReference>
<gene>
    <name evidence="3" type="ORF">PFY00_09190</name>
</gene>
<keyword evidence="4" id="KW-1185">Reference proteome</keyword>
<evidence type="ECO:0000313" key="3">
    <source>
        <dbReference type="EMBL" id="MDA7424899.1"/>
    </source>
</evidence>
<evidence type="ECO:0000313" key="4">
    <source>
        <dbReference type="Proteomes" id="UP001210720"/>
    </source>
</evidence>
<feature type="chain" id="PRO_5046547665" evidence="1">
    <location>
        <begin position="27"/>
        <end position="110"/>
    </location>
</feature>
<dbReference type="Pfam" id="PF03413">
    <property type="entry name" value="PepSY"/>
    <property type="match status" value="1"/>
</dbReference>
<evidence type="ECO:0000259" key="2">
    <source>
        <dbReference type="Pfam" id="PF03413"/>
    </source>
</evidence>
<dbReference type="Proteomes" id="UP001210720">
    <property type="component" value="Unassembled WGS sequence"/>
</dbReference>
<comment type="caution">
    <text evidence="3">The sequence shown here is derived from an EMBL/GenBank/DDBJ whole genome shotgun (WGS) entry which is preliminary data.</text>
</comment>
<reference evidence="3 4" key="1">
    <citation type="submission" date="2023-01" db="EMBL/GenBank/DDBJ databases">
        <title>Thalassococcus onchidii sp. nov., isolated from a marine invertebrate from the South China Sea.</title>
        <authorList>
            <person name="Xu S."/>
            <person name="Liu Z."/>
            <person name="Xu Y."/>
        </authorList>
    </citation>
    <scope>NUCLEOTIDE SEQUENCE [LARGE SCALE GENOMIC DNA]</scope>
    <source>
        <strain evidence="3 4">KCTC 32084</strain>
    </source>
</reference>
<proteinExistence type="predicted"/>
<feature type="signal peptide" evidence="1">
    <location>
        <begin position="1"/>
        <end position="26"/>
    </location>
</feature>
<keyword evidence="1" id="KW-0732">Signal</keyword>
<dbReference type="RefSeq" id="WP_271432262.1">
    <property type="nucleotide sequence ID" value="NZ_JAQIOY010000003.1"/>
</dbReference>
<dbReference type="EMBL" id="JAQIOY010000003">
    <property type="protein sequence ID" value="MDA7424899.1"/>
    <property type="molecule type" value="Genomic_DNA"/>
</dbReference>
<protein>
    <submittedName>
        <fullName evidence="3">PepSY domain-containing protein</fullName>
    </submittedName>
</protein>
<evidence type="ECO:0000256" key="1">
    <source>
        <dbReference type="SAM" id="SignalP"/>
    </source>
</evidence>
<organism evidence="3 4">
    <name type="scientific">Thalassococcus lentus</name>
    <dbReference type="NCBI Taxonomy" id="1210524"/>
    <lineage>
        <taxon>Bacteria</taxon>
        <taxon>Pseudomonadati</taxon>
        <taxon>Pseudomonadota</taxon>
        <taxon>Alphaproteobacteria</taxon>
        <taxon>Rhodobacterales</taxon>
        <taxon>Roseobacteraceae</taxon>
        <taxon>Thalassococcus</taxon>
    </lineage>
</organism>
<dbReference type="Gene3D" id="3.10.450.40">
    <property type="match status" value="1"/>
</dbReference>
<sequence>MDKKFIAGGALTGLLLSAGIAGMVSAQSAATATGLSEEQVIAIALAEVPGEVQEVELERHRGQQVYEVEILAADGSEMEVEIAAESGDVLKVKADGEDCDKHDDDEEEDA</sequence>
<feature type="domain" description="PepSY" evidence="2">
    <location>
        <begin position="35"/>
        <end position="92"/>
    </location>
</feature>
<name>A0ABT4XSG6_9RHOB</name>